<keyword evidence="1" id="KW-0732">Signal</keyword>
<keyword evidence="2" id="KW-1185">Reference proteome</keyword>
<dbReference type="KEGG" id="foc:113217460"/>
<sequence length="129" mass="13973">MESRWTLVALTAAAIMVLLVTVVPTASGLKCFQCGFYTDGVGSITPCINHTVELHLKECPKEKSKSCLKYVSEGITVLACSDDCVEKESSWGGYHYCCKTDACNSASARDVVPALLASVGVLWGWRMLF</sequence>
<dbReference type="Proteomes" id="UP000504606">
    <property type="component" value="Unplaced"/>
</dbReference>
<dbReference type="RefSeq" id="XP_052124461.1">
    <property type="nucleotide sequence ID" value="XM_052268501.1"/>
</dbReference>
<accession>A0A9C6U3B9</accession>
<reference evidence="3" key="1">
    <citation type="submission" date="2025-08" db="UniProtKB">
        <authorList>
            <consortium name="RefSeq"/>
        </authorList>
    </citation>
    <scope>IDENTIFICATION</scope>
    <source>
        <tissue evidence="3">Whole organism</tissue>
    </source>
</reference>
<evidence type="ECO:0000313" key="3">
    <source>
        <dbReference type="RefSeq" id="XP_052124461.1"/>
    </source>
</evidence>
<feature type="signal peptide" evidence="1">
    <location>
        <begin position="1"/>
        <end position="28"/>
    </location>
</feature>
<dbReference type="GeneID" id="113217460"/>
<feature type="chain" id="PRO_5039271347" evidence="1">
    <location>
        <begin position="29"/>
        <end position="129"/>
    </location>
</feature>
<evidence type="ECO:0000256" key="1">
    <source>
        <dbReference type="SAM" id="SignalP"/>
    </source>
</evidence>
<dbReference type="AlphaFoldDB" id="A0A9C6U3B9"/>
<dbReference type="SUPFAM" id="SSF57302">
    <property type="entry name" value="Snake toxin-like"/>
    <property type="match status" value="1"/>
</dbReference>
<organism evidence="2 3">
    <name type="scientific">Frankliniella occidentalis</name>
    <name type="common">Western flower thrips</name>
    <name type="synonym">Euthrips occidentalis</name>
    <dbReference type="NCBI Taxonomy" id="133901"/>
    <lineage>
        <taxon>Eukaryota</taxon>
        <taxon>Metazoa</taxon>
        <taxon>Ecdysozoa</taxon>
        <taxon>Arthropoda</taxon>
        <taxon>Hexapoda</taxon>
        <taxon>Insecta</taxon>
        <taxon>Pterygota</taxon>
        <taxon>Neoptera</taxon>
        <taxon>Paraneoptera</taxon>
        <taxon>Thysanoptera</taxon>
        <taxon>Terebrantia</taxon>
        <taxon>Thripoidea</taxon>
        <taxon>Thripidae</taxon>
        <taxon>Frankliniella</taxon>
    </lineage>
</organism>
<proteinExistence type="predicted"/>
<protein>
    <submittedName>
        <fullName evidence="3">U-scoloptoxin(05)-Sm1a</fullName>
    </submittedName>
</protein>
<evidence type="ECO:0000313" key="2">
    <source>
        <dbReference type="Proteomes" id="UP000504606"/>
    </source>
</evidence>
<gene>
    <name evidence="3" type="primary">LOC113217460</name>
</gene>
<dbReference type="InterPro" id="IPR045860">
    <property type="entry name" value="Snake_toxin-like_sf"/>
</dbReference>
<name>A0A9C6U3B9_FRAOC</name>